<organism evidence="1 2">
    <name type="scientific">Gracilibacillus pellucidus</name>
    <dbReference type="NCBI Taxonomy" id="3095368"/>
    <lineage>
        <taxon>Bacteria</taxon>
        <taxon>Bacillati</taxon>
        <taxon>Bacillota</taxon>
        <taxon>Bacilli</taxon>
        <taxon>Bacillales</taxon>
        <taxon>Bacillaceae</taxon>
        <taxon>Gracilibacillus</taxon>
    </lineage>
</organism>
<dbReference type="EMBL" id="JAWZSR010000001">
    <property type="protein sequence ID" value="MDX8044400.1"/>
    <property type="molecule type" value="Genomic_DNA"/>
</dbReference>
<gene>
    <name evidence="1" type="ORF">SH601_00235</name>
</gene>
<reference evidence="1" key="1">
    <citation type="submission" date="2023-11" db="EMBL/GenBank/DDBJ databases">
        <title>Gracilibacillus pellucida a moderately halophilic bacterium isolated from saline soil in Xinjiang province.</title>
        <authorList>
            <person name="Zhang Z."/>
            <person name="Tan F."/>
            <person name="Wang Y."/>
            <person name="Xia M."/>
        </authorList>
    </citation>
    <scope>NUCLEOTIDE SEQUENCE</scope>
    <source>
        <strain evidence="1">S3-1-1</strain>
    </source>
</reference>
<proteinExistence type="predicted"/>
<evidence type="ECO:0000313" key="1">
    <source>
        <dbReference type="EMBL" id="MDX8044400.1"/>
    </source>
</evidence>
<protein>
    <submittedName>
        <fullName evidence="1">Tetratricopeptide repeat protein</fullName>
    </submittedName>
</protein>
<accession>A0ACC6M0E3</accession>
<name>A0ACC6M0E3_9BACI</name>
<keyword evidence="2" id="KW-1185">Reference proteome</keyword>
<evidence type="ECO:0000313" key="2">
    <source>
        <dbReference type="Proteomes" id="UP001277972"/>
    </source>
</evidence>
<sequence length="324" mass="37215">MKKGIISIFFLLLLALFSGCSLFSSTDPDFSREQYDKWYEQGKFDEAANYIEERLEKYPEDPYLYNEKGYMLNMQEQYEEALKALDEAIELDDKLDNAYTNQALSYNELGEYEKAIIAAQKAIDISDQEPEQFINMGNAHFGLERDENAIEYYDKALEIEPDTPYALYGKGVALYFLEEFEKSIENLNKYIEADPTDKDALWYLVYAADSLGEYHATIPYLDQLIELNTDQQLDAIDYKGLMLAYNGDFEESEDVYDTIIDQFNTEAIGYYGKGVALVLQGDTDEGLKQLSSAIQINPELKDTAYSDPLFASVYDDETFIELTE</sequence>
<dbReference type="Proteomes" id="UP001277972">
    <property type="component" value="Unassembled WGS sequence"/>
</dbReference>
<comment type="caution">
    <text evidence="1">The sequence shown here is derived from an EMBL/GenBank/DDBJ whole genome shotgun (WGS) entry which is preliminary data.</text>
</comment>